<sequence>MFDNIYTEPSYNAVHTNFNGGNTQWIILELDEDSTLLQQSFIYKFNGCELSGPSIVCNTGGTFSISNIPYGVILSWNKSSNLSEDSSGVNYVVMKAIGSGEGWVQAQLSGGGTNVFSEQKTVWVGGPKIDYISGPAYAPNYQWATYYAQPNNYLMAATDYEWILNPLNGNSVYDYGWTADIAFYNSGYYQVVARAQNTCGWGSYAVLGVEVYDSKSLSFLPNPTTGETTLTIETNSSEKIFDETAQWDLEIYSPMQALKTKKTRLKGKSTTIQTAGWTEGVYMVRVKYQNEVLTGKLVVKR</sequence>
<dbReference type="Proteomes" id="UP000886047">
    <property type="component" value="Unassembled WGS sequence"/>
</dbReference>
<protein>
    <submittedName>
        <fullName evidence="1">T9SS type A sorting domain-containing protein</fullName>
    </submittedName>
</protein>
<dbReference type="EMBL" id="DSDK01000813">
    <property type="protein sequence ID" value="HDR52803.1"/>
    <property type="molecule type" value="Genomic_DNA"/>
</dbReference>
<dbReference type="AlphaFoldDB" id="A0A831LSS4"/>
<organism evidence="1">
    <name type="scientific">Mariniphaga anaerophila</name>
    <dbReference type="NCBI Taxonomy" id="1484053"/>
    <lineage>
        <taxon>Bacteria</taxon>
        <taxon>Pseudomonadati</taxon>
        <taxon>Bacteroidota</taxon>
        <taxon>Bacteroidia</taxon>
        <taxon>Marinilabiliales</taxon>
        <taxon>Prolixibacteraceae</taxon>
        <taxon>Mariniphaga</taxon>
    </lineage>
</organism>
<dbReference type="NCBIfam" id="TIGR04183">
    <property type="entry name" value="Por_Secre_tail"/>
    <property type="match status" value="1"/>
</dbReference>
<reference evidence="1" key="1">
    <citation type="journal article" date="2020" name="mSystems">
        <title>Genome- and Community-Level Interaction Insights into Carbon Utilization and Element Cycling Functions of Hydrothermarchaeota in Hydrothermal Sediment.</title>
        <authorList>
            <person name="Zhou Z."/>
            <person name="Liu Y."/>
            <person name="Xu W."/>
            <person name="Pan J."/>
            <person name="Luo Z.H."/>
            <person name="Li M."/>
        </authorList>
    </citation>
    <scope>NUCLEOTIDE SEQUENCE [LARGE SCALE GENOMIC DNA]</scope>
    <source>
        <strain evidence="1">SpSt-1217</strain>
    </source>
</reference>
<comment type="caution">
    <text evidence="1">The sequence shown here is derived from an EMBL/GenBank/DDBJ whole genome shotgun (WGS) entry which is preliminary data.</text>
</comment>
<proteinExistence type="predicted"/>
<dbReference type="InterPro" id="IPR026444">
    <property type="entry name" value="Secre_tail"/>
</dbReference>
<name>A0A831LSS4_9BACT</name>
<gene>
    <name evidence="1" type="ORF">ENN90_14490</name>
</gene>
<accession>A0A831LSS4</accession>
<evidence type="ECO:0000313" key="1">
    <source>
        <dbReference type="EMBL" id="HDR52803.1"/>
    </source>
</evidence>